<protein>
    <submittedName>
        <fullName evidence="1">Uncharacterized protein</fullName>
    </submittedName>
</protein>
<sequence length="45" mass="5336">MEFSYRIKFSLNRKLSGYELPAISKWHNVTGQLFAEIDKIITENF</sequence>
<evidence type="ECO:0000313" key="1">
    <source>
        <dbReference type="EMBL" id="EIA08617.1"/>
    </source>
</evidence>
<accession>H7FSQ8</accession>
<proteinExistence type="predicted"/>
<keyword evidence="2" id="KW-1185">Reference proteome</keyword>
<reference evidence="1 2" key="1">
    <citation type="journal article" date="2014" name="Acta Crystallogr. D">
        <title>Structure-based characterization and antifreeze properties of a hyperactive ice-binding protein from the Antarctic bacterium Flavobacterium frigoris PS1.</title>
        <authorList>
            <person name="Do H."/>
            <person name="Kim S.J."/>
            <person name="Kim H.J."/>
            <person name="Lee J.H."/>
        </authorList>
    </citation>
    <scope>NUCLEOTIDE SEQUENCE [LARGE SCALE GENOMIC DNA]</scope>
    <source>
        <strain evidence="1 2">PS1</strain>
    </source>
</reference>
<evidence type="ECO:0000313" key="2">
    <source>
        <dbReference type="Proteomes" id="UP000005566"/>
    </source>
</evidence>
<dbReference type="AlphaFoldDB" id="H7FSQ8"/>
<organism evidence="1 2">
    <name type="scientific">Flavobacterium frigoris (strain PS1)</name>
    <dbReference type="NCBI Taxonomy" id="1086011"/>
    <lineage>
        <taxon>Bacteria</taxon>
        <taxon>Pseudomonadati</taxon>
        <taxon>Bacteroidota</taxon>
        <taxon>Flavobacteriia</taxon>
        <taxon>Flavobacteriales</taxon>
        <taxon>Flavobacteriaceae</taxon>
        <taxon>Flavobacterium</taxon>
    </lineage>
</organism>
<comment type="caution">
    <text evidence="1">The sequence shown here is derived from an EMBL/GenBank/DDBJ whole genome shotgun (WGS) entry which is preliminary data.</text>
</comment>
<gene>
    <name evidence="1" type="ORF">HJ01_02339</name>
</gene>
<dbReference type="STRING" id="1086011.HJ01_02339"/>
<dbReference type="Proteomes" id="UP000005566">
    <property type="component" value="Unassembled WGS sequence"/>
</dbReference>
<name>H7FSQ8_FLAFP</name>
<dbReference type="EMBL" id="AHKF01000018">
    <property type="protein sequence ID" value="EIA08617.1"/>
    <property type="molecule type" value="Genomic_DNA"/>
</dbReference>